<dbReference type="InterPro" id="IPR000873">
    <property type="entry name" value="AMP-dep_synth/lig_dom"/>
</dbReference>
<dbReference type="GO" id="GO:0031956">
    <property type="term" value="F:medium-chain fatty acid-CoA ligase activity"/>
    <property type="evidence" value="ECO:0007669"/>
    <property type="project" value="UniProtKB-EC"/>
</dbReference>
<name>A0A1B6JN52_9HEMI</name>
<dbReference type="PANTHER" id="PTHR43201:SF5">
    <property type="entry name" value="MEDIUM-CHAIN ACYL-COA LIGASE ACSF2, MITOCHONDRIAL"/>
    <property type="match status" value="1"/>
</dbReference>
<dbReference type="EC" id="6.2.1.2" evidence="4"/>
<dbReference type="FunFam" id="3.30.300.30:FF:000008">
    <property type="entry name" value="2,3-dihydroxybenzoate-AMP ligase"/>
    <property type="match status" value="1"/>
</dbReference>
<feature type="domain" description="AMP-binding enzyme C-terminal" evidence="9">
    <location>
        <begin position="496"/>
        <end position="571"/>
    </location>
</feature>
<dbReference type="InterPro" id="IPR045851">
    <property type="entry name" value="AMP-bd_C_sf"/>
</dbReference>
<proteinExistence type="inferred from homology"/>
<accession>A0A1B6JN52</accession>
<evidence type="ECO:0000259" key="9">
    <source>
        <dbReference type="Pfam" id="PF13193"/>
    </source>
</evidence>
<dbReference type="InterPro" id="IPR042099">
    <property type="entry name" value="ANL_N_sf"/>
</dbReference>
<organism evidence="10">
    <name type="scientific">Homalodisca liturata</name>
    <dbReference type="NCBI Taxonomy" id="320908"/>
    <lineage>
        <taxon>Eukaryota</taxon>
        <taxon>Metazoa</taxon>
        <taxon>Ecdysozoa</taxon>
        <taxon>Arthropoda</taxon>
        <taxon>Hexapoda</taxon>
        <taxon>Insecta</taxon>
        <taxon>Pterygota</taxon>
        <taxon>Neoptera</taxon>
        <taxon>Paraneoptera</taxon>
        <taxon>Hemiptera</taxon>
        <taxon>Auchenorrhyncha</taxon>
        <taxon>Membracoidea</taxon>
        <taxon>Cicadellidae</taxon>
        <taxon>Cicadellinae</taxon>
        <taxon>Proconiini</taxon>
        <taxon>Homalodisca</taxon>
    </lineage>
</organism>
<feature type="non-terminal residue" evidence="10">
    <location>
        <position position="588"/>
    </location>
</feature>
<gene>
    <name evidence="10" type="ORF">g.32547</name>
</gene>
<evidence type="ECO:0000256" key="4">
    <source>
        <dbReference type="ARBA" id="ARBA00039009"/>
    </source>
</evidence>
<dbReference type="Pfam" id="PF13193">
    <property type="entry name" value="AMP-binding_C"/>
    <property type="match status" value="1"/>
</dbReference>
<evidence type="ECO:0000256" key="7">
    <source>
        <dbReference type="ARBA" id="ARBA00048277"/>
    </source>
</evidence>
<dbReference type="EMBL" id="GECU01007107">
    <property type="protein sequence ID" value="JAT00600.1"/>
    <property type="molecule type" value="Transcribed_RNA"/>
</dbReference>
<evidence type="ECO:0000256" key="5">
    <source>
        <dbReference type="ARBA" id="ARBA00039638"/>
    </source>
</evidence>
<evidence type="ECO:0000256" key="3">
    <source>
        <dbReference type="ARBA" id="ARBA00037247"/>
    </source>
</evidence>
<evidence type="ECO:0000256" key="1">
    <source>
        <dbReference type="ARBA" id="ARBA00006432"/>
    </source>
</evidence>
<dbReference type="InterPro" id="IPR020845">
    <property type="entry name" value="AMP-binding_CS"/>
</dbReference>
<sequence length="588" mass="65461">MVLRVRYRLFKSVFNDWSQVKRLGSSRGGGLSYFHNPGTEPLHYLTIGQLVTGAAGRWPDTDVFVSTQHGTRLTFSQAEQQANKLAAGFLDLGLVPGDRLGICSPNSAQWFLTALAASKAGLILVSMNPAYMKEELEYCLQKVSVRALVTDETYKVQEYYKLLCEIVPNLSDLPQNTKLNCSKLPDFSAIIVNSEKNLPGTFRFCDILESAGNLQRLHEVQERLRPEHIGNIQFTSGTTGKPKAVPLSHFNLINNAYNVGKRLGMNKKHSKILAQAPFFHALGYIAALMTSLNFGSTMVLPSPTFSVPDSSEAIKREKCTVLLGTPTMYVDLCNYVSNLSAEEQLLHKSPEIAISGGSLCLPELFRKMRGTFSCERVVSVYGMTEITAVTFQSTEHDSEFLMTSTVGKISDHVEAKVVDEEGLTVPFGTPGELWMRSFNTMTGYWEDEEATNRMFTKDKWLKTGDRFILHEDGYGQVVGRIKDMIIRGGENISPKEVEEFLITHPDILDAQVVGVTSERLGEEVACSLRVKSGTTITEQQVKDYCKGKISYYKIPKYVEVVDVYPTTGSGKIQKFKIRAAMEKKLGIN</sequence>
<dbReference type="Gene3D" id="3.30.300.30">
    <property type="match status" value="1"/>
</dbReference>
<feature type="domain" description="AMP-dependent synthetase/ligase" evidence="8">
    <location>
        <begin position="54"/>
        <end position="445"/>
    </location>
</feature>
<comment type="catalytic activity">
    <reaction evidence="6">
        <text>octanoate + ATP + CoA = octanoyl-CoA + AMP + diphosphate</text>
        <dbReference type="Rhea" id="RHEA:33631"/>
        <dbReference type="ChEBI" id="CHEBI:25646"/>
        <dbReference type="ChEBI" id="CHEBI:30616"/>
        <dbReference type="ChEBI" id="CHEBI:33019"/>
        <dbReference type="ChEBI" id="CHEBI:57287"/>
        <dbReference type="ChEBI" id="CHEBI:57386"/>
        <dbReference type="ChEBI" id="CHEBI:456215"/>
    </reaction>
</comment>
<protein>
    <recommendedName>
        <fullName evidence="5">Medium-chain acyl-CoA ligase ACSF2, mitochondrial</fullName>
        <ecNumber evidence="4">6.2.1.2</ecNumber>
    </recommendedName>
</protein>
<comment type="similarity">
    <text evidence="1">Belongs to the ATP-dependent AMP-binding enzyme family.</text>
</comment>
<dbReference type="SUPFAM" id="SSF56801">
    <property type="entry name" value="Acetyl-CoA synthetase-like"/>
    <property type="match status" value="1"/>
</dbReference>
<reference evidence="10" key="1">
    <citation type="submission" date="2015-11" db="EMBL/GenBank/DDBJ databases">
        <title>De novo transcriptome assembly of four potential Pierce s Disease insect vectors from Arizona vineyards.</title>
        <authorList>
            <person name="Tassone E.E."/>
        </authorList>
    </citation>
    <scope>NUCLEOTIDE SEQUENCE</scope>
</reference>
<dbReference type="GO" id="GO:0006631">
    <property type="term" value="P:fatty acid metabolic process"/>
    <property type="evidence" value="ECO:0007669"/>
    <property type="project" value="TreeGrafter"/>
</dbReference>
<dbReference type="PANTHER" id="PTHR43201">
    <property type="entry name" value="ACYL-COA SYNTHETASE"/>
    <property type="match status" value="1"/>
</dbReference>
<evidence type="ECO:0000313" key="10">
    <source>
        <dbReference type="EMBL" id="JAT00600.1"/>
    </source>
</evidence>
<dbReference type="Pfam" id="PF00501">
    <property type="entry name" value="AMP-binding"/>
    <property type="match status" value="1"/>
</dbReference>
<keyword evidence="2" id="KW-0436">Ligase</keyword>
<dbReference type="Gene3D" id="3.40.50.12780">
    <property type="entry name" value="N-terminal domain of ligase-like"/>
    <property type="match status" value="1"/>
</dbReference>
<evidence type="ECO:0000256" key="6">
    <source>
        <dbReference type="ARBA" id="ARBA00047319"/>
    </source>
</evidence>
<evidence type="ECO:0000259" key="8">
    <source>
        <dbReference type="Pfam" id="PF00501"/>
    </source>
</evidence>
<dbReference type="PROSITE" id="PS00455">
    <property type="entry name" value="AMP_BINDING"/>
    <property type="match status" value="1"/>
</dbReference>
<comment type="catalytic activity">
    <reaction evidence="7">
        <text>a medium-chain fatty acid + ATP + CoA = a medium-chain fatty acyl-CoA + AMP + diphosphate</text>
        <dbReference type="Rhea" id="RHEA:48340"/>
        <dbReference type="ChEBI" id="CHEBI:30616"/>
        <dbReference type="ChEBI" id="CHEBI:33019"/>
        <dbReference type="ChEBI" id="CHEBI:57287"/>
        <dbReference type="ChEBI" id="CHEBI:59558"/>
        <dbReference type="ChEBI" id="CHEBI:90546"/>
        <dbReference type="ChEBI" id="CHEBI:456215"/>
        <dbReference type="EC" id="6.2.1.2"/>
    </reaction>
</comment>
<evidence type="ECO:0000256" key="2">
    <source>
        <dbReference type="ARBA" id="ARBA00022598"/>
    </source>
</evidence>
<dbReference type="InterPro" id="IPR025110">
    <property type="entry name" value="AMP-bd_C"/>
</dbReference>
<comment type="function">
    <text evidence="3">Acyl-CoA synthases catalyze the initial reaction in fatty acid metabolism, by forming a thioester with CoA. Has some preference toward medium-chain substrates. Plays a role in adipocyte differentiation.</text>
</comment>
<dbReference type="AlphaFoldDB" id="A0A1B6JN52"/>